<keyword evidence="1" id="KW-0472">Membrane</keyword>
<evidence type="ECO:0000313" key="3">
    <source>
        <dbReference type="Proteomes" id="UP000030988"/>
    </source>
</evidence>
<feature type="transmembrane region" description="Helical" evidence="1">
    <location>
        <begin position="43"/>
        <end position="61"/>
    </location>
</feature>
<feature type="transmembrane region" description="Helical" evidence="1">
    <location>
        <begin position="68"/>
        <end position="87"/>
    </location>
</feature>
<reference evidence="2 3" key="1">
    <citation type="submission" date="2014-11" db="EMBL/GenBank/DDBJ databases">
        <title>Draft genome sequence of Kirrobacter mercurialis.</title>
        <authorList>
            <person name="Coil D.A."/>
            <person name="Eisen J.A."/>
        </authorList>
    </citation>
    <scope>NUCLEOTIDE SEQUENCE [LARGE SCALE GENOMIC DNA]</scope>
    <source>
        <strain evidence="2 3">Coronado</strain>
    </source>
</reference>
<evidence type="ECO:0000256" key="1">
    <source>
        <dbReference type="SAM" id="Phobius"/>
    </source>
</evidence>
<comment type="caution">
    <text evidence="2">The sequence shown here is derived from an EMBL/GenBank/DDBJ whole genome shotgun (WGS) entry which is preliminary data.</text>
</comment>
<feature type="transmembrane region" description="Helical" evidence="1">
    <location>
        <begin position="20"/>
        <end position="37"/>
    </location>
</feature>
<accession>A0A0B2BWQ2</accession>
<name>A0A0B2BWQ2_9SPHN</name>
<keyword evidence="1" id="KW-1133">Transmembrane helix</keyword>
<gene>
    <name evidence="2" type="ORF">PK98_14815</name>
</gene>
<dbReference type="Proteomes" id="UP000030988">
    <property type="component" value="Unassembled WGS sequence"/>
</dbReference>
<protein>
    <submittedName>
        <fullName evidence="2">Uncharacterized protein</fullName>
    </submittedName>
</protein>
<evidence type="ECO:0000313" key="2">
    <source>
        <dbReference type="EMBL" id="KHL24245.1"/>
    </source>
</evidence>
<dbReference type="AlphaFoldDB" id="A0A0B2BWQ2"/>
<sequence length="93" mass="9831">MEPKRCYDRVGIRGVRTAMLWWVIIIAGALALSISAAKGANAVWGTATLGVVVGLVLSAFYPGQFWRTVIRSIAVAALVGAAFEALAKLSPRS</sequence>
<keyword evidence="1" id="KW-0812">Transmembrane</keyword>
<dbReference type="EMBL" id="JTDN01000003">
    <property type="protein sequence ID" value="KHL24245.1"/>
    <property type="molecule type" value="Genomic_DNA"/>
</dbReference>
<proteinExistence type="predicted"/>
<keyword evidence="3" id="KW-1185">Reference proteome</keyword>
<organism evidence="2 3">
    <name type="scientific">Croceibacterium mercuriale</name>
    <dbReference type="NCBI Taxonomy" id="1572751"/>
    <lineage>
        <taxon>Bacteria</taxon>
        <taxon>Pseudomonadati</taxon>
        <taxon>Pseudomonadota</taxon>
        <taxon>Alphaproteobacteria</taxon>
        <taxon>Sphingomonadales</taxon>
        <taxon>Erythrobacteraceae</taxon>
        <taxon>Croceibacterium</taxon>
    </lineage>
</organism>